<reference evidence="1 2" key="1">
    <citation type="submission" date="2020-07" db="EMBL/GenBank/DDBJ databases">
        <title>Genomic diversity of species in the Neisseriaceae family.</title>
        <authorList>
            <person name="Vincent A.T."/>
            <person name="Bernet E."/>
            <person name="Veyrier F.J."/>
        </authorList>
    </citation>
    <scope>NUCLEOTIDE SEQUENCE [LARGE SCALE GENOMIC DNA]</scope>
    <source>
        <strain evidence="1 2">DSM 22244</strain>
    </source>
</reference>
<evidence type="ECO:0000313" key="2">
    <source>
        <dbReference type="Proteomes" id="UP000514752"/>
    </source>
</evidence>
<dbReference type="Proteomes" id="UP000514752">
    <property type="component" value="Chromosome"/>
</dbReference>
<gene>
    <name evidence="1" type="ORF">H3L94_06520</name>
</gene>
<protein>
    <submittedName>
        <fullName evidence="1">Uncharacterized protein</fullName>
    </submittedName>
</protein>
<dbReference type="AlphaFoldDB" id="A0A7D7NAG3"/>
<evidence type="ECO:0000313" key="1">
    <source>
        <dbReference type="EMBL" id="QMT39536.1"/>
    </source>
</evidence>
<organism evidence="1 2">
    <name type="scientific">Neisseria shayeganii</name>
    <dbReference type="NCBI Taxonomy" id="607712"/>
    <lineage>
        <taxon>Bacteria</taxon>
        <taxon>Pseudomonadati</taxon>
        <taxon>Pseudomonadota</taxon>
        <taxon>Betaproteobacteria</taxon>
        <taxon>Neisseriales</taxon>
        <taxon>Neisseriaceae</taxon>
        <taxon>Neisseria</taxon>
    </lineage>
</organism>
<proteinExistence type="predicted"/>
<sequence length="95" mass="11013">MSKSDLDLKEQRELLALKADLVRLKIALAKRQQQMEDARQVSSALPLAPLISGAEKLYAQPLLWKLALWPSRWKHKLLLGGALMAWQWWRSQQPR</sequence>
<dbReference type="KEGG" id="nsg:H3L94_06520"/>
<dbReference type="RefSeq" id="WP_009117826.1">
    <property type="nucleotide sequence ID" value="NZ_CP059567.1"/>
</dbReference>
<dbReference type="EMBL" id="CP059567">
    <property type="protein sequence ID" value="QMT39536.1"/>
    <property type="molecule type" value="Genomic_DNA"/>
</dbReference>
<accession>A0A7D7NAG3</accession>
<name>A0A7D7NAG3_9NEIS</name>